<protein>
    <submittedName>
        <fullName evidence="2">Lipoate-protein ligase A</fullName>
    </submittedName>
</protein>
<accession>A0A1H9UI15</accession>
<proteinExistence type="predicted"/>
<dbReference type="GO" id="GO:0016740">
    <property type="term" value="F:transferase activity"/>
    <property type="evidence" value="ECO:0007669"/>
    <property type="project" value="UniProtKB-ARBA"/>
</dbReference>
<name>A0A1H9UI15_9BACI</name>
<keyword evidence="2" id="KW-0436">Ligase</keyword>
<dbReference type="PROSITE" id="PS51733">
    <property type="entry name" value="BPL_LPL_CATALYTIC"/>
    <property type="match status" value="1"/>
</dbReference>
<feature type="domain" description="BPL/LPL catalytic" evidence="1">
    <location>
        <begin position="32"/>
        <end position="242"/>
    </location>
</feature>
<dbReference type="Pfam" id="PF21948">
    <property type="entry name" value="LplA-B_cat"/>
    <property type="match status" value="1"/>
</dbReference>
<dbReference type="EMBL" id="FOGV01000014">
    <property type="protein sequence ID" value="SES09076.1"/>
    <property type="molecule type" value="Genomic_DNA"/>
</dbReference>
<dbReference type="InterPro" id="IPR004143">
    <property type="entry name" value="BPL_LPL_catalytic"/>
</dbReference>
<dbReference type="CDD" id="cd16443">
    <property type="entry name" value="LplA"/>
    <property type="match status" value="1"/>
</dbReference>
<dbReference type="SUPFAM" id="SSF55681">
    <property type="entry name" value="Class II aaRS and biotin synthetases"/>
    <property type="match status" value="1"/>
</dbReference>
<reference evidence="3" key="1">
    <citation type="submission" date="2016-10" db="EMBL/GenBank/DDBJ databases">
        <authorList>
            <person name="de Groot N.N."/>
        </authorList>
    </citation>
    <scope>NUCLEOTIDE SEQUENCE [LARGE SCALE GENOMIC DNA]</scope>
    <source>
        <strain evidence="3">10nlg</strain>
    </source>
</reference>
<dbReference type="Proteomes" id="UP000199318">
    <property type="component" value="Unassembled WGS sequence"/>
</dbReference>
<dbReference type="Gene3D" id="3.30.930.10">
    <property type="entry name" value="Bira Bifunctional Protein, Domain 2"/>
    <property type="match status" value="1"/>
</dbReference>
<sequence length="274" mass="30840">MSETWYYLESYSEDAARNMAIDEWLMTKVGAGDSKPVLRFYTWKPKALSLGYFQKTDGKIDLDAVQASGADIVRRLTGGRAVLHDHELTYSVILPDTHPNMPTSVTESYKILSQGLMEGYRNLGIDAELAEDRPEGKPDNSAVCFEEPSWYELLASGKKAAGSAQVRKKGALLQHGSVPITMNIEELYDMFMYRTERAKEKMRESFREKATTIADELGRTPDMEEVAAAFYSGFEKGLNVKLEPIELSKEDQDQIKRLESSYQFSPAPSVSYLT</sequence>
<dbReference type="InterPro" id="IPR045864">
    <property type="entry name" value="aa-tRNA-synth_II/BPL/LPL"/>
</dbReference>
<gene>
    <name evidence="2" type="ORF">SAMN05444126_11460</name>
</gene>
<organism evidence="2 3">
    <name type="scientific">Salisediminibacterium halotolerans</name>
    <dbReference type="NCBI Taxonomy" id="517425"/>
    <lineage>
        <taxon>Bacteria</taxon>
        <taxon>Bacillati</taxon>
        <taxon>Bacillota</taxon>
        <taxon>Bacilli</taxon>
        <taxon>Bacillales</taxon>
        <taxon>Bacillaceae</taxon>
        <taxon>Salisediminibacterium</taxon>
    </lineage>
</organism>
<evidence type="ECO:0000259" key="1">
    <source>
        <dbReference type="PROSITE" id="PS51733"/>
    </source>
</evidence>
<dbReference type="GO" id="GO:0140096">
    <property type="term" value="F:catalytic activity, acting on a protein"/>
    <property type="evidence" value="ECO:0007669"/>
    <property type="project" value="UniProtKB-ARBA"/>
</dbReference>
<dbReference type="STRING" id="1464123.SAMN05444126_11460"/>
<dbReference type="GO" id="GO:0009249">
    <property type="term" value="P:protein lipoylation"/>
    <property type="evidence" value="ECO:0007669"/>
    <property type="project" value="UniProtKB-ARBA"/>
</dbReference>
<dbReference type="PANTHER" id="PTHR43679:SF2">
    <property type="entry name" value="OCTANOYL-[GCVH]:PROTEIN N-OCTANOYLTRANSFERASE"/>
    <property type="match status" value="1"/>
</dbReference>
<evidence type="ECO:0000313" key="2">
    <source>
        <dbReference type="EMBL" id="SES09076.1"/>
    </source>
</evidence>
<dbReference type="PANTHER" id="PTHR43679">
    <property type="entry name" value="OCTANOYLTRANSFERASE LIPM-RELATED"/>
    <property type="match status" value="1"/>
</dbReference>
<evidence type="ECO:0000313" key="3">
    <source>
        <dbReference type="Proteomes" id="UP000199318"/>
    </source>
</evidence>
<comment type="caution">
    <text evidence="2">The sequence shown here is derived from an EMBL/GenBank/DDBJ whole genome shotgun (WGS) entry which is preliminary data.</text>
</comment>
<keyword evidence="3" id="KW-1185">Reference proteome</keyword>
<dbReference type="RefSeq" id="WP_093073093.1">
    <property type="nucleotide sequence ID" value="NZ_FOGV01000014.1"/>
</dbReference>
<dbReference type="OrthoDB" id="9774653at2"/>
<dbReference type="InterPro" id="IPR050664">
    <property type="entry name" value="Octanoyltrans_LipM/LipL"/>
</dbReference>
<dbReference type="AlphaFoldDB" id="A0A1H9UI15"/>
<dbReference type="GO" id="GO:0016874">
    <property type="term" value="F:ligase activity"/>
    <property type="evidence" value="ECO:0007669"/>
    <property type="project" value="UniProtKB-KW"/>
</dbReference>